<dbReference type="EnsemblFungi" id="PTTG_25312-t43_1">
    <property type="protein sequence ID" value="PTTG_25312-t43_1-p1"/>
    <property type="gene ID" value="PTTG_25312"/>
</dbReference>
<evidence type="ECO:0000313" key="4">
    <source>
        <dbReference type="Proteomes" id="UP000005240"/>
    </source>
</evidence>
<sequence length="211" mass="23974">MFPAGSIWKLYDVLVEIAFVGLPVVELAEVQRHALLQRNSLQSRNTRATQRQRRQCSNSYSGPPLARLQPDMVACKISNGELFLCKKSSCHSGSENDTPTTRAKLLDDFVFTDCTRYPNASETDVKTGLRAHPTQYCNQEDARFLWVFGRDNANDKESRLYKCNFNEVSRTNLQRIWCDDCFDPGPKKQNIDFCSPIGPRRPPIHGSNKNG</sequence>
<accession>A0A180H5P4</accession>
<dbReference type="VEuPathDB" id="FungiDB:PTTG_25312"/>
<proteinExistence type="predicted"/>
<dbReference type="EMBL" id="ADAS02000002">
    <property type="protein sequence ID" value="OAV99832.1"/>
    <property type="molecule type" value="Genomic_DNA"/>
</dbReference>
<evidence type="ECO:0000256" key="1">
    <source>
        <dbReference type="SAM" id="MobiDB-lite"/>
    </source>
</evidence>
<evidence type="ECO:0000313" key="2">
    <source>
        <dbReference type="EMBL" id="OAV99832.1"/>
    </source>
</evidence>
<feature type="region of interest" description="Disordered" evidence="1">
    <location>
        <begin position="42"/>
        <end position="64"/>
    </location>
</feature>
<reference evidence="2" key="2">
    <citation type="submission" date="2016-05" db="EMBL/GenBank/DDBJ databases">
        <title>Comparative analysis highlights variable genome content of wheat rusts and divergence of the mating loci.</title>
        <authorList>
            <person name="Cuomo C.A."/>
            <person name="Bakkeren G."/>
            <person name="Szabo L."/>
            <person name="Khalil H."/>
            <person name="Joly D."/>
            <person name="Goldberg J."/>
            <person name="Young S."/>
            <person name="Zeng Q."/>
            <person name="Fellers J."/>
        </authorList>
    </citation>
    <scope>NUCLEOTIDE SEQUENCE [LARGE SCALE GENOMIC DNA]</scope>
    <source>
        <strain evidence="2">1-1 BBBD Race 1</strain>
    </source>
</reference>
<gene>
    <name evidence="2" type="ORF">PTTG_25312</name>
</gene>
<evidence type="ECO:0000313" key="3">
    <source>
        <dbReference type="EnsemblFungi" id="PTTG_25312-t43_1-p1"/>
    </source>
</evidence>
<dbReference type="Proteomes" id="UP000005240">
    <property type="component" value="Unassembled WGS sequence"/>
</dbReference>
<dbReference type="AlphaFoldDB" id="A0A180H5P4"/>
<keyword evidence="4" id="KW-1185">Reference proteome</keyword>
<reference evidence="3 4" key="3">
    <citation type="journal article" date="2017" name="G3 (Bethesda)">
        <title>Comparative analysis highlights variable genome content of wheat rusts and divergence of the mating loci.</title>
        <authorList>
            <person name="Cuomo C.A."/>
            <person name="Bakkeren G."/>
            <person name="Khalil H.B."/>
            <person name="Panwar V."/>
            <person name="Joly D."/>
            <person name="Linning R."/>
            <person name="Sakthikumar S."/>
            <person name="Song X."/>
            <person name="Adiconis X."/>
            <person name="Fan L."/>
            <person name="Goldberg J.M."/>
            <person name="Levin J.Z."/>
            <person name="Young S."/>
            <person name="Zeng Q."/>
            <person name="Anikster Y."/>
            <person name="Bruce M."/>
            <person name="Wang M."/>
            <person name="Yin C."/>
            <person name="McCallum B."/>
            <person name="Szabo L.J."/>
            <person name="Hulbert S."/>
            <person name="Chen X."/>
            <person name="Fellers J.P."/>
        </authorList>
    </citation>
    <scope>NUCLEOTIDE SEQUENCE</scope>
    <source>
        <strain evidence="4">Isolate 1-1 / race 1 (BBBD)</strain>
        <strain evidence="3">isolate 1-1 / race 1 (BBBD)</strain>
    </source>
</reference>
<organism evidence="2">
    <name type="scientific">Puccinia triticina (isolate 1-1 / race 1 (BBBD))</name>
    <name type="common">Brown leaf rust fungus</name>
    <dbReference type="NCBI Taxonomy" id="630390"/>
    <lineage>
        <taxon>Eukaryota</taxon>
        <taxon>Fungi</taxon>
        <taxon>Dikarya</taxon>
        <taxon>Basidiomycota</taxon>
        <taxon>Pucciniomycotina</taxon>
        <taxon>Pucciniomycetes</taxon>
        <taxon>Pucciniales</taxon>
        <taxon>Pucciniaceae</taxon>
        <taxon>Puccinia</taxon>
    </lineage>
</organism>
<reference evidence="3" key="4">
    <citation type="submission" date="2025-05" db="UniProtKB">
        <authorList>
            <consortium name="EnsemblFungi"/>
        </authorList>
    </citation>
    <scope>IDENTIFICATION</scope>
    <source>
        <strain evidence="3">isolate 1-1 / race 1 (BBBD)</strain>
    </source>
</reference>
<protein>
    <submittedName>
        <fullName evidence="2 3">Uncharacterized protein</fullName>
    </submittedName>
</protein>
<reference evidence="2" key="1">
    <citation type="submission" date="2009-11" db="EMBL/GenBank/DDBJ databases">
        <authorList>
            <consortium name="The Broad Institute Genome Sequencing Platform"/>
            <person name="Ward D."/>
            <person name="Feldgarden M."/>
            <person name="Earl A."/>
            <person name="Young S.K."/>
            <person name="Zeng Q."/>
            <person name="Koehrsen M."/>
            <person name="Alvarado L."/>
            <person name="Berlin A."/>
            <person name="Bochicchio J."/>
            <person name="Borenstein D."/>
            <person name="Chapman S.B."/>
            <person name="Chen Z."/>
            <person name="Engels R."/>
            <person name="Freedman E."/>
            <person name="Gellesch M."/>
            <person name="Goldberg J."/>
            <person name="Griggs A."/>
            <person name="Gujja S."/>
            <person name="Heilman E."/>
            <person name="Heiman D."/>
            <person name="Hepburn T."/>
            <person name="Howarth C."/>
            <person name="Jen D."/>
            <person name="Larson L."/>
            <person name="Lewis B."/>
            <person name="Mehta T."/>
            <person name="Park D."/>
            <person name="Pearson M."/>
            <person name="Roberts A."/>
            <person name="Saif S."/>
            <person name="Shea T."/>
            <person name="Shenoy N."/>
            <person name="Sisk P."/>
            <person name="Stolte C."/>
            <person name="Sykes S."/>
            <person name="Thomson T."/>
            <person name="Walk T."/>
            <person name="White J."/>
            <person name="Yandava C."/>
            <person name="Izard J."/>
            <person name="Baranova O.V."/>
            <person name="Blanton J.M."/>
            <person name="Tanner A.C."/>
            <person name="Dewhirst F.E."/>
            <person name="Haas B."/>
            <person name="Nusbaum C."/>
            <person name="Birren B."/>
        </authorList>
    </citation>
    <scope>NUCLEOTIDE SEQUENCE [LARGE SCALE GENOMIC DNA]</scope>
    <source>
        <strain evidence="2">1-1 BBBD Race 1</strain>
    </source>
</reference>
<name>A0A180H5P4_PUCT1</name>